<evidence type="ECO:0000313" key="2">
    <source>
        <dbReference type="EMBL" id="ABG57870.1"/>
    </source>
</evidence>
<gene>
    <name evidence="2" type="ordered locus">CHU_0583</name>
</gene>
<name>A0A6N4SNM9_CYTH3</name>
<dbReference type="EMBL" id="CP000383">
    <property type="protein sequence ID" value="ABG57870.1"/>
    <property type="molecule type" value="Genomic_DNA"/>
</dbReference>
<dbReference type="KEGG" id="chu:CHU_0583"/>
<keyword evidence="1" id="KW-0472">Membrane</keyword>
<sequence length="147" mass="17055">MMSYWRDPIDKRPVQMYLKLAAVVFIFSIVLFSIIFFFIPAYRKRLIRKLHERISGSAIIDSLKLKININDQLYVIFFAKPHVSEFNQITVESSGDNIQLINKILYNRSVKELIEKCEKEKSSVKKISRTLTKLSAEAATLINDINA</sequence>
<keyword evidence="1" id="KW-0812">Transmembrane</keyword>
<keyword evidence="3" id="KW-1185">Reference proteome</keyword>
<accession>A0A6N4SNM9</accession>
<evidence type="ECO:0000313" key="3">
    <source>
        <dbReference type="Proteomes" id="UP000001822"/>
    </source>
</evidence>
<keyword evidence="1" id="KW-1133">Transmembrane helix</keyword>
<reference evidence="2 3" key="1">
    <citation type="journal article" date="2007" name="Appl. Environ. Microbiol.">
        <title>Genome sequence of the cellulolytic gliding bacterium Cytophaga hutchinsonii.</title>
        <authorList>
            <person name="Xie G."/>
            <person name="Bruce D.C."/>
            <person name="Challacombe J.F."/>
            <person name="Chertkov O."/>
            <person name="Detter J.C."/>
            <person name="Gilna P."/>
            <person name="Han C.S."/>
            <person name="Lucas S."/>
            <person name="Misra M."/>
            <person name="Myers G.L."/>
            <person name="Richardson P."/>
            <person name="Tapia R."/>
            <person name="Thayer N."/>
            <person name="Thompson L.S."/>
            <person name="Brettin T.S."/>
            <person name="Henrissat B."/>
            <person name="Wilson D.B."/>
            <person name="McBride M.J."/>
        </authorList>
    </citation>
    <scope>NUCLEOTIDE SEQUENCE [LARGE SCALE GENOMIC DNA]</scope>
    <source>
        <strain evidence="3">ATCC 33406 / DSM 1761 / CIP 103989 / NBRC 15051 / NCIMB 9469 / D465</strain>
    </source>
</reference>
<dbReference type="AlphaFoldDB" id="A0A6N4SNM9"/>
<evidence type="ECO:0000256" key="1">
    <source>
        <dbReference type="SAM" id="Phobius"/>
    </source>
</evidence>
<dbReference type="Proteomes" id="UP000001822">
    <property type="component" value="Chromosome"/>
</dbReference>
<proteinExistence type="predicted"/>
<organism evidence="2 3">
    <name type="scientific">Cytophaga hutchinsonii (strain ATCC 33406 / DSM 1761 / CIP 103989 / NBRC 15051 / NCIMB 9469 / D465)</name>
    <dbReference type="NCBI Taxonomy" id="269798"/>
    <lineage>
        <taxon>Bacteria</taxon>
        <taxon>Pseudomonadati</taxon>
        <taxon>Bacteroidota</taxon>
        <taxon>Cytophagia</taxon>
        <taxon>Cytophagales</taxon>
        <taxon>Cytophagaceae</taxon>
        <taxon>Cytophaga</taxon>
    </lineage>
</organism>
<feature type="transmembrane region" description="Helical" evidence="1">
    <location>
        <begin position="20"/>
        <end position="42"/>
    </location>
</feature>
<protein>
    <submittedName>
        <fullName evidence="2">Uncharacterized protein</fullName>
    </submittedName>
</protein>